<feature type="compositionally biased region" description="Polar residues" evidence="1">
    <location>
        <begin position="569"/>
        <end position="586"/>
    </location>
</feature>
<proteinExistence type="predicted"/>
<feature type="compositionally biased region" description="Low complexity" evidence="1">
    <location>
        <begin position="224"/>
        <end position="255"/>
    </location>
</feature>
<protein>
    <submittedName>
        <fullName evidence="2">Uncharacterized protein</fullName>
    </submittedName>
</protein>
<comment type="caution">
    <text evidence="2">The sequence shown here is derived from an EMBL/GenBank/DDBJ whole genome shotgun (WGS) entry which is preliminary data.</text>
</comment>
<feature type="compositionally biased region" description="Polar residues" evidence="1">
    <location>
        <begin position="334"/>
        <end position="363"/>
    </location>
</feature>
<feature type="compositionally biased region" description="Polar residues" evidence="1">
    <location>
        <begin position="112"/>
        <end position="127"/>
    </location>
</feature>
<organism evidence="2 3">
    <name type="scientific">Coccomyxa viridis</name>
    <dbReference type="NCBI Taxonomy" id="1274662"/>
    <lineage>
        <taxon>Eukaryota</taxon>
        <taxon>Viridiplantae</taxon>
        <taxon>Chlorophyta</taxon>
        <taxon>core chlorophytes</taxon>
        <taxon>Trebouxiophyceae</taxon>
        <taxon>Trebouxiophyceae incertae sedis</taxon>
        <taxon>Coccomyxaceae</taxon>
        <taxon>Coccomyxa</taxon>
    </lineage>
</organism>
<feature type="region of interest" description="Disordered" evidence="1">
    <location>
        <begin position="1"/>
        <end position="142"/>
    </location>
</feature>
<keyword evidence="3" id="KW-1185">Reference proteome</keyword>
<gene>
    <name evidence="2" type="ORF">CVIRNUC_007493</name>
</gene>
<feature type="compositionally biased region" description="Polar residues" evidence="1">
    <location>
        <begin position="15"/>
        <end position="30"/>
    </location>
</feature>
<sequence>MGAVCSCFMPGKPSDGSTDGQSKQVHFQEQVNEHRGKAISQQVGAGRHELQADPQERLKGHDHESSPQQESASKHETDGELEGLSQISRSLERGVPASVSSPDLLAEPLQQHAAQSKQSGAQRTASEGNRIHRSNSWGQAPAVISRMTSWKEAEKDYSAMQVALQNFPGSSPERSTRAGSYQPEGTPLHREDRELSSTPELFTDAAMRNALRKIAALQAKPQPRSRASSARTSALNSSRVSSEAEALPAGAASASRDPSPLPRAAHTRPMQDAMWGRLSYSSDLSGLPPGSRAASSDAGSVMGGSQPASTDAAGMSKPAATFHRFSDSWHRQRACQNPSEALLSQPSRPTSKDMQAQASSGSRGPSGDLVHSSCSHTSHLGTAQRKPSDDAGGGRLSRQPSEESTHEQHARAAGSLLLHDGHPRAVNGGLGSSTARQWGPAASGMRRVPENRAAEAYEVLMSRAGGSQAGSINSEDAAAVSAYVKDSLAWSSDRAQHGADSQASGDSRMSSMGPHDGSAVVRPGDAHAALRRALSLVKKQGSMVVPEEAQEAPEQQSQPSPGEWHLRQQGPQVLSKQASEQSSDTGMMNGHGGYQSDAAMSAFIRKAFNKPTS</sequence>
<dbReference type="Proteomes" id="UP001314263">
    <property type="component" value="Unassembled WGS sequence"/>
</dbReference>
<feature type="region of interest" description="Disordered" evidence="1">
    <location>
        <begin position="167"/>
        <end position="447"/>
    </location>
</feature>
<feature type="region of interest" description="Disordered" evidence="1">
    <location>
        <begin position="492"/>
        <end position="522"/>
    </location>
</feature>
<feature type="compositionally biased region" description="Polar residues" evidence="1">
    <location>
        <begin position="372"/>
        <end position="381"/>
    </location>
</feature>
<accession>A0AAV1IA90</accession>
<feature type="region of interest" description="Disordered" evidence="1">
    <location>
        <begin position="540"/>
        <end position="595"/>
    </location>
</feature>
<feature type="compositionally biased region" description="Polar residues" evidence="1">
    <location>
        <begin position="499"/>
        <end position="510"/>
    </location>
</feature>
<feature type="compositionally biased region" description="Basic and acidic residues" evidence="1">
    <location>
        <begin position="400"/>
        <end position="410"/>
    </location>
</feature>
<feature type="compositionally biased region" description="Low complexity" evidence="1">
    <location>
        <begin position="552"/>
        <end position="561"/>
    </location>
</feature>
<feature type="compositionally biased region" description="Polar residues" evidence="1">
    <location>
        <begin position="167"/>
        <end position="179"/>
    </location>
</feature>
<evidence type="ECO:0000313" key="2">
    <source>
        <dbReference type="EMBL" id="CAK0784289.1"/>
    </source>
</evidence>
<evidence type="ECO:0000256" key="1">
    <source>
        <dbReference type="SAM" id="MobiDB-lite"/>
    </source>
</evidence>
<dbReference type="EMBL" id="CAUYUE010000010">
    <property type="protein sequence ID" value="CAK0784289.1"/>
    <property type="molecule type" value="Genomic_DNA"/>
</dbReference>
<dbReference type="AlphaFoldDB" id="A0AAV1IA90"/>
<reference evidence="2 3" key="1">
    <citation type="submission" date="2023-10" db="EMBL/GenBank/DDBJ databases">
        <authorList>
            <person name="Maclean D."/>
            <person name="Macfadyen A."/>
        </authorList>
    </citation>
    <scope>NUCLEOTIDE SEQUENCE [LARGE SCALE GENOMIC DNA]</scope>
</reference>
<name>A0AAV1IA90_9CHLO</name>
<feature type="compositionally biased region" description="Basic and acidic residues" evidence="1">
    <location>
        <begin position="46"/>
        <end position="65"/>
    </location>
</feature>
<evidence type="ECO:0000313" key="3">
    <source>
        <dbReference type="Proteomes" id="UP001314263"/>
    </source>
</evidence>